<keyword evidence="3" id="KW-0444">Lipid biosynthesis</keyword>
<dbReference type="PRINTS" id="PR00081">
    <property type="entry name" value="GDHRDH"/>
</dbReference>
<dbReference type="Pfam" id="PF13561">
    <property type="entry name" value="adh_short_C2"/>
    <property type="match status" value="1"/>
</dbReference>
<dbReference type="Proteomes" id="UP001057580">
    <property type="component" value="Chromosome"/>
</dbReference>
<dbReference type="EC" id="1.3.1.38" evidence="13"/>
<dbReference type="KEGG" id="ssai:N0B31_06055"/>
<protein>
    <recommendedName>
        <fullName evidence="14">Peroxisomal trans-2-enoyl-CoA reductase</fullName>
        <ecNumber evidence="13">1.3.1.38</ecNumber>
    </recommendedName>
</protein>
<dbReference type="RefSeq" id="WP_260594957.1">
    <property type="nucleotide sequence ID" value="NZ_CP104003.1"/>
</dbReference>
<dbReference type="FunFam" id="3.40.50.720:FF:000084">
    <property type="entry name" value="Short-chain dehydrogenase reductase"/>
    <property type="match status" value="1"/>
</dbReference>
<evidence type="ECO:0000256" key="19">
    <source>
        <dbReference type="ARBA" id="ARBA00049386"/>
    </source>
</evidence>
<evidence type="ECO:0000256" key="8">
    <source>
        <dbReference type="ARBA" id="ARBA00023098"/>
    </source>
</evidence>
<evidence type="ECO:0000256" key="13">
    <source>
        <dbReference type="ARBA" id="ARBA00038849"/>
    </source>
</evidence>
<evidence type="ECO:0000256" key="18">
    <source>
        <dbReference type="ARBA" id="ARBA00049251"/>
    </source>
</evidence>
<keyword evidence="8" id="KW-0443">Lipid metabolism</keyword>
<evidence type="ECO:0000256" key="3">
    <source>
        <dbReference type="ARBA" id="ARBA00022516"/>
    </source>
</evidence>
<evidence type="ECO:0000313" key="21">
    <source>
        <dbReference type="EMBL" id="UWM55846.1"/>
    </source>
</evidence>
<dbReference type="SUPFAM" id="SSF51735">
    <property type="entry name" value="NAD(P)-binding Rossmann-fold domains"/>
    <property type="match status" value="1"/>
</dbReference>
<keyword evidence="10" id="KW-0275">Fatty acid biosynthesis</keyword>
<evidence type="ECO:0000256" key="17">
    <source>
        <dbReference type="ARBA" id="ARBA00049108"/>
    </source>
</evidence>
<dbReference type="EMBL" id="CP104003">
    <property type="protein sequence ID" value="UWM55846.1"/>
    <property type="molecule type" value="Genomic_DNA"/>
</dbReference>
<comment type="pathway">
    <text evidence="2">Lipid metabolism.</text>
</comment>
<evidence type="ECO:0000256" key="5">
    <source>
        <dbReference type="ARBA" id="ARBA00022832"/>
    </source>
</evidence>
<keyword evidence="9" id="KW-0576">Peroxisome</keyword>
<evidence type="ECO:0000256" key="10">
    <source>
        <dbReference type="ARBA" id="ARBA00023160"/>
    </source>
</evidence>
<keyword evidence="7" id="KW-0560">Oxidoreductase</keyword>
<keyword evidence="22" id="KW-1185">Reference proteome</keyword>
<comment type="function">
    <text evidence="11">Participates in chain elongation of fatty acids. Catalyzes the reduction of trans-2-enoyl-CoAs of varying chain lengths from 6:1 to 16:1, having maximum activity with 10:1 CoA. Has no 2,4-dienoyl-CoA reductase activity.</text>
</comment>
<comment type="catalytic activity">
    <reaction evidence="18">
        <text>a (2E)-enoyl-CoA + NADPH + H(+) = a 2,3-saturated acyl-CoA + NADP(+)</text>
        <dbReference type="Rhea" id="RHEA:33763"/>
        <dbReference type="ChEBI" id="CHEBI:15378"/>
        <dbReference type="ChEBI" id="CHEBI:57783"/>
        <dbReference type="ChEBI" id="CHEBI:58349"/>
        <dbReference type="ChEBI" id="CHEBI:58856"/>
        <dbReference type="ChEBI" id="CHEBI:65111"/>
        <dbReference type="EC" id="1.3.1.38"/>
    </reaction>
    <physiologicalReaction direction="left-to-right" evidence="18">
        <dbReference type="Rhea" id="RHEA:33764"/>
    </physiologicalReaction>
</comment>
<comment type="catalytic activity">
    <reaction evidence="15">
        <text>(2E)-dodecenoyl-CoA + NADPH + H(+) = dodecanoyl-CoA + NADP(+)</text>
        <dbReference type="Rhea" id="RHEA:44964"/>
        <dbReference type="ChEBI" id="CHEBI:15378"/>
        <dbReference type="ChEBI" id="CHEBI:57330"/>
        <dbReference type="ChEBI" id="CHEBI:57375"/>
        <dbReference type="ChEBI" id="CHEBI:57783"/>
        <dbReference type="ChEBI" id="CHEBI:58349"/>
    </reaction>
    <physiologicalReaction direction="left-to-right" evidence="15">
        <dbReference type="Rhea" id="RHEA:44965"/>
    </physiologicalReaction>
</comment>
<comment type="catalytic activity">
    <reaction evidence="20">
        <text>(2E)-octenoyl-CoA + NADPH + H(+) = octanoyl-CoA + NADP(+)</text>
        <dbReference type="Rhea" id="RHEA:44952"/>
        <dbReference type="ChEBI" id="CHEBI:15378"/>
        <dbReference type="ChEBI" id="CHEBI:57386"/>
        <dbReference type="ChEBI" id="CHEBI:57783"/>
        <dbReference type="ChEBI" id="CHEBI:58349"/>
        <dbReference type="ChEBI" id="CHEBI:62242"/>
    </reaction>
    <physiologicalReaction direction="left-to-right" evidence="20">
        <dbReference type="Rhea" id="RHEA:44953"/>
    </physiologicalReaction>
</comment>
<dbReference type="InterPro" id="IPR002347">
    <property type="entry name" value="SDR_fam"/>
</dbReference>
<comment type="subcellular location">
    <subcellularLocation>
        <location evidence="1">Peroxisome</location>
    </subcellularLocation>
</comment>
<dbReference type="GO" id="GO:0006633">
    <property type="term" value="P:fatty acid biosynthetic process"/>
    <property type="evidence" value="ECO:0007669"/>
    <property type="project" value="UniProtKB-KW"/>
</dbReference>
<evidence type="ECO:0000313" key="22">
    <source>
        <dbReference type="Proteomes" id="UP001057580"/>
    </source>
</evidence>
<evidence type="ECO:0000256" key="15">
    <source>
        <dbReference type="ARBA" id="ARBA00047570"/>
    </source>
</evidence>
<evidence type="ECO:0000256" key="12">
    <source>
        <dbReference type="ARBA" id="ARBA00038622"/>
    </source>
</evidence>
<evidence type="ECO:0000256" key="7">
    <source>
        <dbReference type="ARBA" id="ARBA00023002"/>
    </source>
</evidence>
<dbReference type="AlphaFoldDB" id="A0A9E7U9D9"/>
<sequence>MAREGTEHWPATPPATALFADDLLDGEVALITGGGTGIGEEIAVAYAELGADVAIASRNMDHLEPVAERIEATGQSACATTVDVREMDRVEEMVETVTDELGDITVLVNNAGANFVTPTESLSANGWRSVVGTILDGTAYCSMAVGERMIEHGEGGSIISMGATNSVNGAPYHAHSGAGKAGVHNLMQTLGAEWAKFGIRANTIAPGIIETEGIAGAVGGELPEMLLEEIHADRFGQPADCVPLAVFLASPAANYVTGAYYSADGGHLLPNVPF</sequence>
<evidence type="ECO:0000256" key="2">
    <source>
        <dbReference type="ARBA" id="ARBA00005189"/>
    </source>
</evidence>
<dbReference type="PANTHER" id="PTHR24317">
    <property type="entry name" value="PEROXISOMAL TRANS-2-ENOYL-COA REDUCTASE"/>
    <property type="match status" value="1"/>
</dbReference>
<evidence type="ECO:0000256" key="9">
    <source>
        <dbReference type="ARBA" id="ARBA00023140"/>
    </source>
</evidence>
<keyword evidence="6" id="KW-0521">NADP</keyword>
<dbReference type="InterPro" id="IPR052388">
    <property type="entry name" value="Peroxisomal_t2-enoyl-CoA_red"/>
</dbReference>
<keyword evidence="4" id="KW-0597">Phosphoprotein</keyword>
<proteinExistence type="predicted"/>
<dbReference type="Gene3D" id="3.40.50.720">
    <property type="entry name" value="NAD(P)-binding Rossmann-like Domain"/>
    <property type="match status" value="1"/>
</dbReference>
<evidence type="ECO:0000256" key="16">
    <source>
        <dbReference type="ARBA" id="ARBA00048686"/>
    </source>
</evidence>
<comment type="subunit">
    <text evidence="12">Interacts with PEX5, probably required to target it into peroxisomes.</text>
</comment>
<evidence type="ECO:0000256" key="20">
    <source>
        <dbReference type="ARBA" id="ARBA00049559"/>
    </source>
</evidence>
<organism evidence="21 22">
    <name type="scientific">Salinirubellus salinus</name>
    <dbReference type="NCBI Taxonomy" id="1364945"/>
    <lineage>
        <taxon>Archaea</taxon>
        <taxon>Methanobacteriati</taxon>
        <taxon>Methanobacteriota</taxon>
        <taxon>Stenosarchaea group</taxon>
        <taxon>Halobacteria</taxon>
        <taxon>Halobacteriales</taxon>
        <taxon>Natronomonadaceae</taxon>
        <taxon>Salinirubellus</taxon>
    </lineage>
</organism>
<gene>
    <name evidence="21" type="ORF">N0B31_06055</name>
</gene>
<reference evidence="21" key="1">
    <citation type="submission" date="2022-09" db="EMBL/GenBank/DDBJ databases">
        <title>Diverse halophilic archaea isolated from saline environments.</title>
        <authorList>
            <person name="Cui H.-L."/>
        </authorList>
    </citation>
    <scope>NUCLEOTIDE SEQUENCE</scope>
    <source>
        <strain evidence="21">ZS-35-S2</strain>
    </source>
</reference>
<evidence type="ECO:0000256" key="1">
    <source>
        <dbReference type="ARBA" id="ARBA00004275"/>
    </source>
</evidence>
<comment type="catalytic activity">
    <reaction evidence="19">
        <text>(2E)-decenoyl-CoA + NADPH + H(+) = decanoyl-CoA + NADP(+)</text>
        <dbReference type="Rhea" id="RHEA:44960"/>
        <dbReference type="ChEBI" id="CHEBI:15378"/>
        <dbReference type="ChEBI" id="CHEBI:57783"/>
        <dbReference type="ChEBI" id="CHEBI:58349"/>
        <dbReference type="ChEBI" id="CHEBI:61406"/>
        <dbReference type="ChEBI" id="CHEBI:61430"/>
    </reaction>
    <physiologicalReaction direction="left-to-right" evidence="19">
        <dbReference type="Rhea" id="RHEA:44961"/>
    </physiologicalReaction>
</comment>
<evidence type="ECO:0000256" key="6">
    <source>
        <dbReference type="ARBA" id="ARBA00022857"/>
    </source>
</evidence>
<dbReference type="PANTHER" id="PTHR24317:SF7">
    <property type="entry name" value="PEROXISOMAL TRANS-2-ENOYL-COA REDUCTASE"/>
    <property type="match status" value="1"/>
</dbReference>
<evidence type="ECO:0000256" key="14">
    <source>
        <dbReference type="ARBA" id="ARBA00041063"/>
    </source>
</evidence>
<evidence type="ECO:0000256" key="11">
    <source>
        <dbReference type="ARBA" id="ARBA00037124"/>
    </source>
</evidence>
<dbReference type="GO" id="GO:0019166">
    <property type="term" value="F:trans-2-enoyl-CoA reductase (NADPH) activity"/>
    <property type="evidence" value="ECO:0007669"/>
    <property type="project" value="UniProtKB-EC"/>
</dbReference>
<evidence type="ECO:0000256" key="4">
    <source>
        <dbReference type="ARBA" id="ARBA00022553"/>
    </source>
</evidence>
<keyword evidence="5" id="KW-0276">Fatty acid metabolism</keyword>
<name>A0A9E7U9D9_9EURY</name>
<dbReference type="InterPro" id="IPR036291">
    <property type="entry name" value="NAD(P)-bd_dom_sf"/>
</dbReference>
<comment type="catalytic activity">
    <reaction evidence="17">
        <text>(2E)-hexenoyl-CoA + NADPH + H(+) = hexanoyl-CoA + NADP(+)</text>
        <dbReference type="Rhea" id="RHEA:44956"/>
        <dbReference type="ChEBI" id="CHEBI:15378"/>
        <dbReference type="ChEBI" id="CHEBI:57783"/>
        <dbReference type="ChEBI" id="CHEBI:58349"/>
        <dbReference type="ChEBI" id="CHEBI:62077"/>
        <dbReference type="ChEBI" id="CHEBI:62620"/>
    </reaction>
    <physiologicalReaction direction="left-to-right" evidence="17">
        <dbReference type="Rhea" id="RHEA:44957"/>
    </physiologicalReaction>
</comment>
<dbReference type="GeneID" id="74941967"/>
<comment type="catalytic activity">
    <reaction evidence="16">
        <text>(2E)-tetradecenoyl-CoA + NADPH + H(+) = tetradecanoyl-CoA + NADP(+)</text>
        <dbReference type="Rhea" id="RHEA:44968"/>
        <dbReference type="ChEBI" id="CHEBI:15378"/>
        <dbReference type="ChEBI" id="CHEBI:57385"/>
        <dbReference type="ChEBI" id="CHEBI:57783"/>
        <dbReference type="ChEBI" id="CHEBI:58349"/>
        <dbReference type="ChEBI" id="CHEBI:61405"/>
    </reaction>
    <physiologicalReaction direction="left-to-right" evidence="16">
        <dbReference type="Rhea" id="RHEA:44969"/>
    </physiologicalReaction>
</comment>
<accession>A0A9E7U9D9</accession>